<dbReference type="PANTHER" id="PTHR30363:SF51">
    <property type="entry name" value="HTH-TYPE TRANSCRIPTIONAL REPRESSOR GLCR"/>
    <property type="match status" value="1"/>
</dbReference>
<dbReference type="InterPro" id="IPR014036">
    <property type="entry name" value="DeoR-like_C"/>
</dbReference>
<dbReference type="Proteomes" id="UP001321861">
    <property type="component" value="Chromosome"/>
</dbReference>
<dbReference type="InterPro" id="IPR036390">
    <property type="entry name" value="WH_DNA-bd_sf"/>
</dbReference>
<dbReference type="InterPro" id="IPR036388">
    <property type="entry name" value="WH-like_DNA-bd_sf"/>
</dbReference>
<dbReference type="SMART" id="SM00420">
    <property type="entry name" value="HTH_DEOR"/>
    <property type="match status" value="1"/>
</dbReference>
<dbReference type="GO" id="GO:0003677">
    <property type="term" value="F:DNA binding"/>
    <property type="evidence" value="ECO:0007669"/>
    <property type="project" value="UniProtKB-KW"/>
</dbReference>
<evidence type="ECO:0000256" key="3">
    <source>
        <dbReference type="ARBA" id="ARBA00023163"/>
    </source>
</evidence>
<dbReference type="InterPro" id="IPR050313">
    <property type="entry name" value="Carb_Metab_HTH_regulators"/>
</dbReference>
<sequence length="253" mass="28058">MDATARRAAIVNILKKNNFIKILELSKSLNVTRETVRRDLYSLEKKGIVRTVRGGAVLNVAMNETDYDRRAQENIKEKHVIAKAFVDFVSEGDTIYLDYGTTSLAVAKILKHFSELTIVTNSIPIINELYKVSGIEVIVLGGIVRKNEGALYGNSAISAVQDMVINVGFFSGSGITPEYGLTNHHSGEAELARDIIKRCQKKIIGVDHHKFGKAFLNKVMKISEMDVLITENISDEQIIHDLQLNTDLIIASS</sequence>
<dbReference type="KEGG" id="xap:XA3_17360"/>
<reference evidence="5 6" key="1">
    <citation type="journal article" date="2023" name="Microbiol. Spectr.">
        <title>Symbiosis of Carpenter Bees with Uncharacterized Lactic Acid Bacteria Showing NAD Auxotrophy.</title>
        <authorList>
            <person name="Kawasaki S."/>
            <person name="Ozawa K."/>
            <person name="Mori T."/>
            <person name="Yamamoto A."/>
            <person name="Ito M."/>
            <person name="Ohkuma M."/>
            <person name="Sakamoto M."/>
            <person name="Matsutani M."/>
        </authorList>
    </citation>
    <scope>NUCLEOTIDE SEQUENCE [LARGE SCALE GENOMIC DNA]</scope>
    <source>
        <strain evidence="5 6">XA3</strain>
    </source>
</reference>
<evidence type="ECO:0000313" key="5">
    <source>
        <dbReference type="EMBL" id="BDR59295.1"/>
    </source>
</evidence>
<proteinExistence type="predicted"/>
<evidence type="ECO:0000313" key="6">
    <source>
        <dbReference type="Proteomes" id="UP001321861"/>
    </source>
</evidence>
<dbReference type="PROSITE" id="PS00894">
    <property type="entry name" value="HTH_DEOR_1"/>
    <property type="match status" value="1"/>
</dbReference>
<dbReference type="PANTHER" id="PTHR30363">
    <property type="entry name" value="HTH-TYPE TRANSCRIPTIONAL REGULATOR SRLR-RELATED"/>
    <property type="match status" value="1"/>
</dbReference>
<keyword evidence="1" id="KW-0805">Transcription regulation</keyword>
<dbReference type="InterPro" id="IPR001034">
    <property type="entry name" value="DeoR_HTH"/>
</dbReference>
<dbReference type="AlphaFoldDB" id="A0AAU9DH42"/>
<feature type="domain" description="HTH deoR-type" evidence="4">
    <location>
        <begin position="3"/>
        <end position="58"/>
    </location>
</feature>
<gene>
    <name evidence="5" type="ORF">XA3_17360</name>
</gene>
<dbReference type="RefSeq" id="WP_317635098.1">
    <property type="nucleotide sequence ID" value="NZ_AP026802.1"/>
</dbReference>
<evidence type="ECO:0000259" key="4">
    <source>
        <dbReference type="PROSITE" id="PS51000"/>
    </source>
</evidence>
<dbReference type="SUPFAM" id="SSF100950">
    <property type="entry name" value="NagB/RpiA/CoA transferase-like"/>
    <property type="match status" value="1"/>
</dbReference>
<dbReference type="PROSITE" id="PS51000">
    <property type="entry name" value="HTH_DEOR_2"/>
    <property type="match status" value="1"/>
</dbReference>
<dbReference type="Pfam" id="PF00455">
    <property type="entry name" value="DeoRC"/>
    <property type="match status" value="1"/>
</dbReference>
<dbReference type="Gene3D" id="3.40.50.1360">
    <property type="match status" value="1"/>
</dbReference>
<keyword evidence="3" id="KW-0804">Transcription</keyword>
<dbReference type="InterPro" id="IPR037171">
    <property type="entry name" value="NagB/RpiA_transferase-like"/>
</dbReference>
<name>A0AAU9DH42_9LACO</name>
<evidence type="ECO:0000256" key="1">
    <source>
        <dbReference type="ARBA" id="ARBA00023015"/>
    </source>
</evidence>
<protein>
    <submittedName>
        <fullName evidence="5">DeoR family transcriptional regulator</fullName>
    </submittedName>
</protein>
<evidence type="ECO:0000256" key="2">
    <source>
        <dbReference type="ARBA" id="ARBA00023125"/>
    </source>
</evidence>
<dbReference type="EMBL" id="AP026802">
    <property type="protein sequence ID" value="BDR59295.1"/>
    <property type="molecule type" value="Genomic_DNA"/>
</dbReference>
<keyword evidence="2" id="KW-0238">DNA-binding</keyword>
<dbReference type="InterPro" id="IPR018356">
    <property type="entry name" value="Tscrpt_reg_HTH_DeoR_CS"/>
</dbReference>
<keyword evidence="6" id="KW-1185">Reference proteome</keyword>
<dbReference type="Gene3D" id="1.10.10.10">
    <property type="entry name" value="Winged helix-like DNA-binding domain superfamily/Winged helix DNA-binding domain"/>
    <property type="match status" value="1"/>
</dbReference>
<dbReference type="GO" id="GO:0003700">
    <property type="term" value="F:DNA-binding transcription factor activity"/>
    <property type="evidence" value="ECO:0007669"/>
    <property type="project" value="InterPro"/>
</dbReference>
<dbReference type="SUPFAM" id="SSF46785">
    <property type="entry name" value="Winged helix' DNA-binding domain"/>
    <property type="match status" value="1"/>
</dbReference>
<organism evidence="5 6">
    <name type="scientific">Xylocopilactobacillus apicola</name>
    <dbReference type="NCBI Taxonomy" id="2932184"/>
    <lineage>
        <taxon>Bacteria</taxon>
        <taxon>Bacillati</taxon>
        <taxon>Bacillota</taxon>
        <taxon>Bacilli</taxon>
        <taxon>Lactobacillales</taxon>
        <taxon>Lactobacillaceae</taxon>
        <taxon>Xylocopilactobacillus</taxon>
    </lineage>
</organism>
<dbReference type="Pfam" id="PF08220">
    <property type="entry name" value="HTH_DeoR"/>
    <property type="match status" value="1"/>
</dbReference>
<dbReference type="PRINTS" id="PR00037">
    <property type="entry name" value="HTHLACR"/>
</dbReference>
<accession>A0AAU9DH42</accession>
<dbReference type="SMART" id="SM01134">
    <property type="entry name" value="DeoRC"/>
    <property type="match status" value="1"/>
</dbReference>